<dbReference type="AlphaFoldDB" id="A0A4Y5YJ27"/>
<comment type="similarity">
    <text evidence="2 8">Belongs to the 4-toluene sulfonate uptake permease (TSUP) (TC 2.A.102) family.</text>
</comment>
<evidence type="ECO:0000313" key="10">
    <source>
        <dbReference type="Proteomes" id="UP000319809"/>
    </source>
</evidence>
<name>A0A4Y5YJ27_9GAMM</name>
<dbReference type="GO" id="GO:0005886">
    <property type="term" value="C:plasma membrane"/>
    <property type="evidence" value="ECO:0007669"/>
    <property type="project" value="UniProtKB-SubCell"/>
</dbReference>
<dbReference type="EMBL" id="CP041036">
    <property type="protein sequence ID" value="QDE32727.1"/>
    <property type="molecule type" value="Genomic_DNA"/>
</dbReference>
<sequence length="248" mass="26807">MLTEPLFWLVAIPAVLITGMSKSGFAGGAGGLTVPLLALAISPAAAAAVMLPLLVYMDFLSVKSWWNKQSNSQLLILLPSAIVGIIIAYLLFDHLNEQYLRGILGIISFGFGLYGLTLGEWSQRKPSPFIGRICGTMAGFTSFVAHAGGPPLNAYLIPLRLDKTKYLGTAVMFFAVVNAVKLIPYAMLGQINLSNLIVSAMLAPIAWLGVRLGLRIQDKVNDKQFKKIILSLMIVVGLRLLWTAFISS</sequence>
<accession>A0A4Y5YJ27</accession>
<gene>
    <name evidence="9" type="ORF">FH971_18225</name>
</gene>
<feature type="transmembrane region" description="Helical" evidence="8">
    <location>
        <begin position="166"/>
        <end position="187"/>
    </location>
</feature>
<protein>
    <recommendedName>
        <fullName evidence="8">Probable membrane transporter protein</fullName>
    </recommendedName>
</protein>
<comment type="subcellular location">
    <subcellularLocation>
        <location evidence="1 8">Cell membrane</location>
        <topology evidence="1 8">Multi-pass membrane protein</topology>
    </subcellularLocation>
</comment>
<feature type="transmembrane region" description="Helical" evidence="8">
    <location>
        <begin position="193"/>
        <end position="216"/>
    </location>
</feature>
<evidence type="ECO:0000256" key="7">
    <source>
        <dbReference type="ARBA" id="ARBA00023136"/>
    </source>
</evidence>
<evidence type="ECO:0000256" key="8">
    <source>
        <dbReference type="RuleBase" id="RU363041"/>
    </source>
</evidence>
<feature type="transmembrane region" description="Helical" evidence="8">
    <location>
        <begin position="36"/>
        <end position="62"/>
    </location>
</feature>
<keyword evidence="7 8" id="KW-0472">Membrane</keyword>
<dbReference type="KEGG" id="spol:FH971_18225"/>
<evidence type="ECO:0000256" key="6">
    <source>
        <dbReference type="ARBA" id="ARBA00022989"/>
    </source>
</evidence>
<feature type="transmembrane region" description="Helical" evidence="8">
    <location>
        <begin position="228"/>
        <end position="246"/>
    </location>
</feature>
<evidence type="ECO:0000256" key="1">
    <source>
        <dbReference type="ARBA" id="ARBA00004651"/>
    </source>
</evidence>
<reference evidence="9 10" key="1">
    <citation type="submission" date="2019-06" db="EMBL/GenBank/DDBJ databases">
        <title>The genome of Shewanella sp. SM1901.</title>
        <authorList>
            <person name="Cha Q."/>
        </authorList>
    </citation>
    <scope>NUCLEOTIDE SEQUENCE [LARGE SCALE GENOMIC DNA]</scope>
    <source>
        <strain evidence="9 10">SM1901</strain>
    </source>
</reference>
<dbReference type="PANTHER" id="PTHR30269:SF37">
    <property type="entry name" value="MEMBRANE TRANSPORTER PROTEIN"/>
    <property type="match status" value="1"/>
</dbReference>
<feature type="transmembrane region" description="Helical" evidence="8">
    <location>
        <begin position="74"/>
        <end position="92"/>
    </location>
</feature>
<evidence type="ECO:0000256" key="2">
    <source>
        <dbReference type="ARBA" id="ARBA00009142"/>
    </source>
</evidence>
<keyword evidence="5 8" id="KW-0812">Transmembrane</keyword>
<dbReference type="InterPro" id="IPR002781">
    <property type="entry name" value="TM_pro_TauE-like"/>
</dbReference>
<evidence type="ECO:0000256" key="3">
    <source>
        <dbReference type="ARBA" id="ARBA00022448"/>
    </source>
</evidence>
<dbReference type="Pfam" id="PF01925">
    <property type="entry name" value="TauE"/>
    <property type="match status" value="1"/>
</dbReference>
<dbReference type="Proteomes" id="UP000319809">
    <property type="component" value="Chromosome"/>
</dbReference>
<keyword evidence="10" id="KW-1185">Reference proteome</keyword>
<evidence type="ECO:0000256" key="4">
    <source>
        <dbReference type="ARBA" id="ARBA00022475"/>
    </source>
</evidence>
<dbReference type="PANTHER" id="PTHR30269">
    <property type="entry name" value="TRANSMEMBRANE PROTEIN YFCA"/>
    <property type="match status" value="1"/>
</dbReference>
<feature type="transmembrane region" description="Helical" evidence="8">
    <location>
        <begin position="98"/>
        <end position="116"/>
    </location>
</feature>
<proteinExistence type="inferred from homology"/>
<keyword evidence="3" id="KW-0813">Transport</keyword>
<evidence type="ECO:0000256" key="5">
    <source>
        <dbReference type="ARBA" id="ARBA00022692"/>
    </source>
</evidence>
<keyword evidence="4 8" id="KW-1003">Cell membrane</keyword>
<organism evidence="9 10">
    <name type="scientific">Shewanella polaris</name>
    <dbReference type="NCBI Taxonomy" id="2588449"/>
    <lineage>
        <taxon>Bacteria</taxon>
        <taxon>Pseudomonadati</taxon>
        <taxon>Pseudomonadota</taxon>
        <taxon>Gammaproteobacteria</taxon>
        <taxon>Alteromonadales</taxon>
        <taxon>Shewanellaceae</taxon>
        <taxon>Shewanella</taxon>
    </lineage>
</organism>
<keyword evidence="6 8" id="KW-1133">Transmembrane helix</keyword>
<dbReference type="RefSeq" id="WP_140235233.1">
    <property type="nucleotide sequence ID" value="NZ_CP041036.1"/>
</dbReference>
<dbReference type="InterPro" id="IPR052017">
    <property type="entry name" value="TSUP"/>
</dbReference>
<evidence type="ECO:0000313" key="9">
    <source>
        <dbReference type="EMBL" id="QDE32727.1"/>
    </source>
</evidence>